<evidence type="ECO:0000256" key="1">
    <source>
        <dbReference type="SAM" id="MobiDB-lite"/>
    </source>
</evidence>
<dbReference type="RefSeq" id="XP_047766854.1">
    <property type="nucleotide sequence ID" value="XM_047911394.1"/>
</dbReference>
<proteinExistence type="predicted"/>
<feature type="compositionally biased region" description="Polar residues" evidence="1">
    <location>
        <begin position="86"/>
        <end position="102"/>
    </location>
</feature>
<feature type="region of interest" description="Disordered" evidence="1">
    <location>
        <begin position="1"/>
        <end position="21"/>
    </location>
</feature>
<feature type="compositionally biased region" description="Polar residues" evidence="1">
    <location>
        <begin position="33"/>
        <end position="65"/>
    </location>
</feature>
<protein>
    <submittedName>
        <fullName evidence="2">Uncharacterized protein</fullName>
    </submittedName>
</protein>
<dbReference type="Proteomes" id="UP000756132">
    <property type="component" value="Chromosome 10"/>
</dbReference>
<feature type="compositionally biased region" description="Basic and acidic residues" evidence="1">
    <location>
        <begin position="160"/>
        <end position="173"/>
    </location>
</feature>
<evidence type="ECO:0000313" key="2">
    <source>
        <dbReference type="EMBL" id="UJO22488.1"/>
    </source>
</evidence>
<feature type="region of interest" description="Disordered" evidence="1">
    <location>
        <begin position="33"/>
        <end position="210"/>
    </location>
</feature>
<gene>
    <name evidence="2" type="ORF">CLAFUR5_12246</name>
</gene>
<keyword evidence="3" id="KW-1185">Reference proteome</keyword>
<feature type="compositionally biased region" description="Basic and acidic residues" evidence="1">
    <location>
        <begin position="130"/>
        <end position="153"/>
    </location>
</feature>
<sequence length="271" mass="29789">MGQTLSKMPGDWPVPEPGTTLSTTAVIDLNEASTAVKTTEQQQVPPVDTTLQPQPNVRPGQNETPHSPAAKLVKPQTKAEDKEKITTQTSNGRGTSSSSKEVSTLVAVQTIPDKADCGSRSKMPVKKSTQMREVHDELSKKVPKTALDEESVKTGELTGEEYKPRARDHKNKDNQASAPKLDDRKHKTNDDPDDPAAKKHEPSATPVGDEENSFTLIYEYKPVMLVKSSTTVREVATKVPYLEQSARVYCSNQTHLHSRTDEESGMPPIFF</sequence>
<name>A0A9Q8PHD7_PASFU</name>
<reference evidence="2" key="1">
    <citation type="submission" date="2021-12" db="EMBL/GenBank/DDBJ databases">
        <authorList>
            <person name="Zaccaron A."/>
            <person name="Stergiopoulos I."/>
        </authorList>
    </citation>
    <scope>NUCLEOTIDE SEQUENCE</scope>
    <source>
        <strain evidence="2">Race5_Kim</strain>
    </source>
</reference>
<dbReference type="GeneID" id="71992124"/>
<evidence type="ECO:0000313" key="3">
    <source>
        <dbReference type="Proteomes" id="UP000756132"/>
    </source>
</evidence>
<dbReference type="KEGG" id="ffu:CLAFUR5_12246"/>
<accession>A0A9Q8PHD7</accession>
<reference evidence="2" key="2">
    <citation type="journal article" date="2022" name="Microb. Genom.">
        <title>A chromosome-scale genome assembly of the tomato pathogen Cladosporium fulvum reveals a compartmentalized genome architecture and the presence of a dispensable chromosome.</title>
        <authorList>
            <person name="Zaccaron A.Z."/>
            <person name="Chen L.H."/>
            <person name="Samaras A."/>
            <person name="Stergiopoulos I."/>
        </authorList>
    </citation>
    <scope>NUCLEOTIDE SEQUENCE</scope>
    <source>
        <strain evidence="2">Race5_Kim</strain>
    </source>
</reference>
<dbReference type="EMBL" id="CP090172">
    <property type="protein sequence ID" value="UJO22488.1"/>
    <property type="molecule type" value="Genomic_DNA"/>
</dbReference>
<feature type="compositionally biased region" description="Basic and acidic residues" evidence="1">
    <location>
        <begin position="180"/>
        <end position="202"/>
    </location>
</feature>
<dbReference type="AlphaFoldDB" id="A0A9Q8PHD7"/>
<organism evidence="2 3">
    <name type="scientific">Passalora fulva</name>
    <name type="common">Tomato leaf mold</name>
    <name type="synonym">Cladosporium fulvum</name>
    <dbReference type="NCBI Taxonomy" id="5499"/>
    <lineage>
        <taxon>Eukaryota</taxon>
        <taxon>Fungi</taxon>
        <taxon>Dikarya</taxon>
        <taxon>Ascomycota</taxon>
        <taxon>Pezizomycotina</taxon>
        <taxon>Dothideomycetes</taxon>
        <taxon>Dothideomycetidae</taxon>
        <taxon>Mycosphaerellales</taxon>
        <taxon>Mycosphaerellaceae</taxon>
        <taxon>Fulvia</taxon>
    </lineage>
</organism>